<reference evidence="2 4" key="1">
    <citation type="submission" date="2016-01" db="EMBL/GenBank/DDBJ databases">
        <title>The new phylogeny of the genus Mycobacterium.</title>
        <authorList>
            <person name="Tarcisio F."/>
            <person name="Conor M."/>
            <person name="Antonella G."/>
            <person name="Elisabetta G."/>
            <person name="Giulia F.S."/>
            <person name="Sara T."/>
            <person name="Anna F."/>
            <person name="Clotilde B."/>
            <person name="Roberto B."/>
            <person name="Veronica D.S."/>
            <person name="Fabio R."/>
            <person name="Monica P."/>
            <person name="Olivier J."/>
            <person name="Enrico T."/>
            <person name="Nicola S."/>
        </authorList>
    </citation>
    <scope>NUCLEOTIDE SEQUENCE [LARGE SCALE GENOMIC DNA]</scope>
    <source>
        <strain evidence="2 4">DSM 44160</strain>
    </source>
</reference>
<gene>
    <name evidence="1" type="ORF">A9W98_21210</name>
    <name evidence="2" type="ORF">AWC08_16025</name>
</gene>
<organism evidence="1 3">
    <name type="scientific">Mycobacterium gordonae</name>
    <dbReference type="NCBI Taxonomy" id="1778"/>
    <lineage>
        <taxon>Bacteria</taxon>
        <taxon>Bacillati</taxon>
        <taxon>Actinomycetota</taxon>
        <taxon>Actinomycetes</taxon>
        <taxon>Mycobacteriales</taxon>
        <taxon>Mycobacteriaceae</taxon>
        <taxon>Mycobacterium</taxon>
    </lineage>
</organism>
<name>A0A1A6BG68_MYCGO</name>
<comment type="caution">
    <text evidence="1">The sequence shown here is derived from an EMBL/GenBank/DDBJ whole genome shotgun (WGS) entry which is preliminary data.</text>
</comment>
<evidence type="ECO:0000313" key="3">
    <source>
        <dbReference type="Proteomes" id="UP000093757"/>
    </source>
</evidence>
<dbReference type="AlphaFoldDB" id="A0A1A6BG68"/>
<accession>A0A1A6BG68</accession>
<dbReference type="Proteomes" id="UP000193928">
    <property type="component" value="Unassembled WGS sequence"/>
</dbReference>
<evidence type="ECO:0000313" key="4">
    <source>
        <dbReference type="Proteomes" id="UP000193928"/>
    </source>
</evidence>
<sequence length="64" mass="6579">MTLAEQIYGEVIGGFAIALVGGGGRSLPSPESRHAYAVAAGTNFQWPAGPAAHFTIDTRSPNPP</sequence>
<dbReference type="EMBL" id="MAEM01000309">
    <property type="protein sequence ID" value="OBS01224.1"/>
    <property type="molecule type" value="Genomic_DNA"/>
</dbReference>
<dbReference type="Proteomes" id="UP000093757">
    <property type="component" value="Unassembled WGS sequence"/>
</dbReference>
<evidence type="ECO:0000313" key="2">
    <source>
        <dbReference type="EMBL" id="ORV94906.1"/>
    </source>
</evidence>
<reference evidence="1 3" key="2">
    <citation type="submission" date="2016-06" db="EMBL/GenBank/DDBJ databases">
        <authorList>
            <person name="Kjaerup R.B."/>
            <person name="Dalgaard T.S."/>
            <person name="Juul-Madsen H.R."/>
        </authorList>
    </citation>
    <scope>NUCLEOTIDE SEQUENCE [LARGE SCALE GENOMIC DNA]</scope>
    <source>
        <strain evidence="1 3">1245752.6</strain>
    </source>
</reference>
<keyword evidence="4" id="KW-1185">Reference proteome</keyword>
<dbReference type="EMBL" id="LQOY01000026">
    <property type="protein sequence ID" value="ORV94906.1"/>
    <property type="molecule type" value="Genomic_DNA"/>
</dbReference>
<protein>
    <submittedName>
        <fullName evidence="1">Uncharacterized protein</fullName>
    </submittedName>
</protein>
<proteinExistence type="predicted"/>
<evidence type="ECO:0000313" key="1">
    <source>
        <dbReference type="EMBL" id="OBS01224.1"/>
    </source>
</evidence>